<name>A0A2J6T3A8_9HELO</name>
<dbReference type="EMBL" id="KZ613846">
    <property type="protein sequence ID" value="PMD57521.1"/>
    <property type="molecule type" value="Genomic_DNA"/>
</dbReference>
<organism evidence="1 2">
    <name type="scientific">Hyaloscypha bicolor E</name>
    <dbReference type="NCBI Taxonomy" id="1095630"/>
    <lineage>
        <taxon>Eukaryota</taxon>
        <taxon>Fungi</taxon>
        <taxon>Dikarya</taxon>
        <taxon>Ascomycota</taxon>
        <taxon>Pezizomycotina</taxon>
        <taxon>Leotiomycetes</taxon>
        <taxon>Helotiales</taxon>
        <taxon>Hyaloscyphaceae</taxon>
        <taxon>Hyaloscypha</taxon>
        <taxon>Hyaloscypha bicolor</taxon>
    </lineage>
</organism>
<protein>
    <submittedName>
        <fullName evidence="1">Uncharacterized protein</fullName>
    </submittedName>
</protein>
<evidence type="ECO:0000313" key="1">
    <source>
        <dbReference type="EMBL" id="PMD57521.1"/>
    </source>
</evidence>
<evidence type="ECO:0000313" key="2">
    <source>
        <dbReference type="Proteomes" id="UP000235371"/>
    </source>
</evidence>
<sequence length="269" mass="31180">MCFQSSHPPHTLQDMPTSNMASLTNVINPLKAIVKDVEKEKKMIVPLDCRNQDLVRRLNHYTDHLEFDQWHRKCLVWVYKETRNESLERLCKEVASALHDAVLKAQLLLYHTMRHTSLPTRYWSARHILTSALVDVLSAFKAFLAVNEEPDLNAVYINRAMVLVYLRKTFRLMFLFGKLLSPMGQGRAYFRLWEESLAESNFEDFRFDSDLEYAQWDRPRLEDTNLSGTLPDPEHFPGICLPHYPSRAKFVLNIGPYGASVAPNMLGPQ</sequence>
<reference evidence="1 2" key="1">
    <citation type="submission" date="2016-04" db="EMBL/GenBank/DDBJ databases">
        <title>A degradative enzymes factory behind the ericoid mycorrhizal symbiosis.</title>
        <authorList>
            <consortium name="DOE Joint Genome Institute"/>
            <person name="Martino E."/>
            <person name="Morin E."/>
            <person name="Grelet G."/>
            <person name="Kuo A."/>
            <person name="Kohler A."/>
            <person name="Daghino S."/>
            <person name="Barry K."/>
            <person name="Choi C."/>
            <person name="Cichocki N."/>
            <person name="Clum A."/>
            <person name="Copeland A."/>
            <person name="Hainaut M."/>
            <person name="Haridas S."/>
            <person name="Labutti K."/>
            <person name="Lindquist E."/>
            <person name="Lipzen A."/>
            <person name="Khouja H.-R."/>
            <person name="Murat C."/>
            <person name="Ohm R."/>
            <person name="Olson A."/>
            <person name="Spatafora J."/>
            <person name="Veneault-Fourrey C."/>
            <person name="Henrissat B."/>
            <person name="Grigoriev I."/>
            <person name="Martin F."/>
            <person name="Perotto S."/>
        </authorList>
    </citation>
    <scope>NUCLEOTIDE SEQUENCE [LARGE SCALE GENOMIC DNA]</scope>
    <source>
        <strain evidence="1 2">E</strain>
    </source>
</reference>
<dbReference type="GeneID" id="36579746"/>
<gene>
    <name evidence="1" type="ORF">K444DRAFT_29140</name>
</gene>
<dbReference type="RefSeq" id="XP_024734425.1">
    <property type="nucleotide sequence ID" value="XM_024871664.1"/>
</dbReference>
<dbReference type="OrthoDB" id="3509776at2759"/>
<dbReference type="Proteomes" id="UP000235371">
    <property type="component" value="Unassembled WGS sequence"/>
</dbReference>
<proteinExistence type="predicted"/>
<keyword evidence="2" id="KW-1185">Reference proteome</keyword>
<dbReference type="InParanoid" id="A0A2J6T3A8"/>
<dbReference type="AlphaFoldDB" id="A0A2J6T3A8"/>
<accession>A0A2J6T3A8</accession>